<feature type="domain" description="Protein kinase" evidence="6">
    <location>
        <begin position="29"/>
        <end position="298"/>
    </location>
</feature>
<dbReference type="STRING" id="1391654.AKJ09_09527"/>
<sequence>MSGRVERAAISELTPPEDPLIGRLLGGKLLVEERIGAGALGVVYRARHLHLVQPVAVKVLHEHVRAEPMFRARFHAEARAASVLDHPNLVRVVDFGEEPEGLLWLAMDLLDGHELEERLTYQGHLSVPRSIEIMLQVCAGLAHAHARGIVHGDVKPANIVLVRRPDDDGEDRELAKICDFGVARGVPNASLGDEGQVIGTPTYMSPEQCLGTELDGRSDIYTCGVVLYELLTGAPPYVTDDPHAVLRQHLLVDAVPPSHRVPGIDPRVDAVVLRALAKDRDDRFGSMRDFRAALRGLLGDLGMPTRTSEHPPKLDSSFPPSISTTRPPAATLTRNRRASEIVPRSFGPGVVRGRRTTSEPDDAVAFSATRDAMNDRERSALAVLLEQGDAEEIAARVEHLAARVGRTSRSDTGAVRALQLLEDPARLVPLASRLLAEEVMPSPYLSQLLSAAGLSAARALWSARIASPATPSRARFITWLGLIHAPVEEGRTSAAEAHPGVRRLLRVALVRLSPEGGVQKHPHLAEDVLLAVPVGPDAELAMAIQPFVDSPQPRVRELAVAALDRVAP</sequence>
<keyword evidence="8" id="KW-1185">Reference proteome</keyword>
<dbReference type="Pfam" id="PF00069">
    <property type="entry name" value="Pkinase"/>
    <property type="match status" value="1"/>
</dbReference>
<dbReference type="PROSITE" id="PS00108">
    <property type="entry name" value="PROTEIN_KINASE_ST"/>
    <property type="match status" value="1"/>
</dbReference>
<dbReference type="Gene3D" id="3.30.200.20">
    <property type="entry name" value="Phosphorylase Kinase, domain 1"/>
    <property type="match status" value="1"/>
</dbReference>
<dbReference type="RefSeq" id="WP_169928348.1">
    <property type="nucleotide sequence ID" value="NZ_CP012333.1"/>
</dbReference>
<dbReference type="PANTHER" id="PTHR43289:SF6">
    <property type="entry name" value="SERINE_THREONINE-PROTEIN KINASE NEKL-3"/>
    <property type="match status" value="1"/>
</dbReference>
<dbReference type="CDD" id="cd14014">
    <property type="entry name" value="STKc_PknB_like"/>
    <property type="match status" value="1"/>
</dbReference>
<dbReference type="GO" id="GO:0005524">
    <property type="term" value="F:ATP binding"/>
    <property type="evidence" value="ECO:0007669"/>
    <property type="project" value="UniProtKB-KW"/>
</dbReference>
<protein>
    <submittedName>
        <fullName evidence="7">Serine/threonine protein kinase</fullName>
    </submittedName>
</protein>
<keyword evidence="1" id="KW-0808">Transferase</keyword>
<name>A0A0K1QAU9_9BACT</name>
<dbReference type="AlphaFoldDB" id="A0A0K1QAU9"/>
<evidence type="ECO:0000256" key="5">
    <source>
        <dbReference type="SAM" id="MobiDB-lite"/>
    </source>
</evidence>
<keyword evidence="2" id="KW-0547">Nucleotide-binding</keyword>
<evidence type="ECO:0000313" key="8">
    <source>
        <dbReference type="Proteomes" id="UP000064967"/>
    </source>
</evidence>
<feature type="region of interest" description="Disordered" evidence="5">
    <location>
        <begin position="302"/>
        <end position="329"/>
    </location>
</feature>
<dbReference type="InterPro" id="IPR008271">
    <property type="entry name" value="Ser/Thr_kinase_AS"/>
</dbReference>
<gene>
    <name evidence="7" type="ORF">AKJ09_09527</name>
</gene>
<evidence type="ECO:0000259" key="6">
    <source>
        <dbReference type="PROSITE" id="PS50011"/>
    </source>
</evidence>
<evidence type="ECO:0000256" key="4">
    <source>
        <dbReference type="ARBA" id="ARBA00022840"/>
    </source>
</evidence>
<keyword evidence="3 7" id="KW-0418">Kinase</keyword>
<dbReference type="InterPro" id="IPR000719">
    <property type="entry name" value="Prot_kinase_dom"/>
</dbReference>
<keyword evidence="4" id="KW-0067">ATP-binding</keyword>
<evidence type="ECO:0000256" key="3">
    <source>
        <dbReference type="ARBA" id="ARBA00022777"/>
    </source>
</evidence>
<dbReference type="Gene3D" id="1.10.510.10">
    <property type="entry name" value="Transferase(Phosphotransferase) domain 1"/>
    <property type="match status" value="1"/>
</dbReference>
<dbReference type="KEGG" id="llu:AKJ09_09527"/>
<evidence type="ECO:0000256" key="1">
    <source>
        <dbReference type="ARBA" id="ARBA00022679"/>
    </source>
</evidence>
<accession>A0A0K1QAU9</accession>
<evidence type="ECO:0000313" key="7">
    <source>
        <dbReference type="EMBL" id="AKV02864.1"/>
    </source>
</evidence>
<dbReference type="SUPFAM" id="SSF56112">
    <property type="entry name" value="Protein kinase-like (PK-like)"/>
    <property type="match status" value="1"/>
</dbReference>
<dbReference type="SMART" id="SM00220">
    <property type="entry name" value="S_TKc"/>
    <property type="match status" value="1"/>
</dbReference>
<reference evidence="7 8" key="1">
    <citation type="submission" date="2015-08" db="EMBL/GenBank/DDBJ databases">
        <authorList>
            <person name="Babu N.S."/>
            <person name="Beckwith C.J."/>
            <person name="Beseler K.G."/>
            <person name="Brison A."/>
            <person name="Carone J.V."/>
            <person name="Caskin T.P."/>
            <person name="Diamond M."/>
            <person name="Durham M.E."/>
            <person name="Foxe J.M."/>
            <person name="Go M."/>
            <person name="Henderson B.A."/>
            <person name="Jones I.B."/>
            <person name="McGettigan J.A."/>
            <person name="Micheletti S.J."/>
            <person name="Nasrallah M.E."/>
            <person name="Ortiz D."/>
            <person name="Piller C.R."/>
            <person name="Privatt S.R."/>
            <person name="Schneider S.L."/>
            <person name="Sharp S."/>
            <person name="Smith T.C."/>
            <person name="Stanton J.D."/>
            <person name="Ullery H.E."/>
            <person name="Wilson R.J."/>
            <person name="Serrano M.G."/>
            <person name="Buck G."/>
            <person name="Lee V."/>
            <person name="Wang Y."/>
            <person name="Carvalho R."/>
            <person name="Voegtly L."/>
            <person name="Shi R."/>
            <person name="Duckworth R."/>
            <person name="Johnson A."/>
            <person name="Loviza R."/>
            <person name="Walstead R."/>
            <person name="Shah Z."/>
            <person name="Kiflezghi M."/>
            <person name="Wade K."/>
            <person name="Ball S.L."/>
            <person name="Bradley K.W."/>
            <person name="Asai D.J."/>
            <person name="Bowman C.A."/>
            <person name="Russell D.A."/>
            <person name="Pope W.H."/>
            <person name="Jacobs-Sera D."/>
            <person name="Hendrix R.W."/>
            <person name="Hatfull G.F."/>
        </authorList>
    </citation>
    <scope>NUCLEOTIDE SEQUENCE [LARGE SCALE GENOMIC DNA]</scope>
    <source>
        <strain evidence="7 8">DSM 27648</strain>
    </source>
</reference>
<dbReference type="EMBL" id="CP012333">
    <property type="protein sequence ID" value="AKV02864.1"/>
    <property type="molecule type" value="Genomic_DNA"/>
</dbReference>
<organism evidence="7 8">
    <name type="scientific">Labilithrix luteola</name>
    <dbReference type="NCBI Taxonomy" id="1391654"/>
    <lineage>
        <taxon>Bacteria</taxon>
        <taxon>Pseudomonadati</taxon>
        <taxon>Myxococcota</taxon>
        <taxon>Polyangia</taxon>
        <taxon>Polyangiales</taxon>
        <taxon>Labilitrichaceae</taxon>
        <taxon>Labilithrix</taxon>
    </lineage>
</organism>
<dbReference type="PANTHER" id="PTHR43289">
    <property type="entry name" value="MITOGEN-ACTIVATED PROTEIN KINASE KINASE KINASE 20-RELATED"/>
    <property type="match status" value="1"/>
</dbReference>
<dbReference type="InterPro" id="IPR011009">
    <property type="entry name" value="Kinase-like_dom_sf"/>
</dbReference>
<dbReference type="Proteomes" id="UP000064967">
    <property type="component" value="Chromosome"/>
</dbReference>
<dbReference type="GO" id="GO:0004674">
    <property type="term" value="F:protein serine/threonine kinase activity"/>
    <property type="evidence" value="ECO:0007669"/>
    <property type="project" value="UniProtKB-KW"/>
</dbReference>
<keyword evidence="7" id="KW-0723">Serine/threonine-protein kinase</keyword>
<proteinExistence type="predicted"/>
<evidence type="ECO:0000256" key="2">
    <source>
        <dbReference type="ARBA" id="ARBA00022741"/>
    </source>
</evidence>
<dbReference type="PROSITE" id="PS50011">
    <property type="entry name" value="PROTEIN_KINASE_DOM"/>
    <property type="match status" value="1"/>
</dbReference>